<evidence type="ECO:0000256" key="3">
    <source>
        <dbReference type="ARBA" id="ARBA00023004"/>
    </source>
</evidence>
<dbReference type="EMBL" id="WJPM01000026">
    <property type="protein sequence ID" value="MRH76967.1"/>
    <property type="molecule type" value="Genomic_DNA"/>
</dbReference>
<keyword evidence="3" id="KW-0408">Iron</keyword>
<dbReference type="GO" id="GO:0046872">
    <property type="term" value="F:metal ion binding"/>
    <property type="evidence" value="ECO:0007669"/>
    <property type="project" value="UniProtKB-KW"/>
</dbReference>
<evidence type="ECO:0000313" key="7">
    <source>
        <dbReference type="EMBL" id="MRH76967.1"/>
    </source>
</evidence>
<keyword evidence="4" id="KW-0411">Iron-sulfur</keyword>
<keyword evidence="1" id="KW-0001">2Fe-2S</keyword>
<dbReference type="AlphaFoldDB" id="A0A6N7QIF1"/>
<evidence type="ECO:0000313" key="9">
    <source>
        <dbReference type="Proteomes" id="UP000439314"/>
    </source>
</evidence>
<dbReference type="RefSeq" id="WP_153753457.1">
    <property type="nucleotide sequence ID" value="NZ_WJPM01000026.1"/>
</dbReference>
<dbReference type="CDD" id="cd03467">
    <property type="entry name" value="Rieske"/>
    <property type="match status" value="1"/>
</dbReference>
<name>A0A6N7QIF1_9XANT</name>
<feature type="domain" description="Rieske" evidence="5">
    <location>
        <begin position="11"/>
        <end position="111"/>
    </location>
</feature>
<dbReference type="SUPFAM" id="SSF50022">
    <property type="entry name" value="ISP domain"/>
    <property type="match status" value="1"/>
</dbReference>
<evidence type="ECO:0000313" key="6">
    <source>
        <dbReference type="EMBL" id="MRH02636.1"/>
    </source>
</evidence>
<dbReference type="Gene3D" id="2.102.10.10">
    <property type="entry name" value="Rieske [2Fe-2S] iron-sulphur domain"/>
    <property type="match status" value="1"/>
</dbReference>
<dbReference type="PANTHER" id="PTHR40261:SF1">
    <property type="entry name" value="RIESKE DOMAIN-CONTAINING PROTEIN"/>
    <property type="match status" value="1"/>
</dbReference>
<reference evidence="8 9" key="1">
    <citation type="submission" date="2019-11" db="EMBL/GenBank/DDBJ databases">
        <title>First report of rice panicle blight caused by Xanthomonas sp. in Iran.</title>
        <authorList>
            <person name="Mirghasempour S.A."/>
            <person name="Huang S."/>
            <person name="Brady C.L."/>
            <person name="Studholme D.J."/>
        </authorList>
    </citation>
    <scope>NUCLEOTIDE SEQUENCE [LARGE SCALE GENOMIC DNA]</scope>
    <source>
        <strain evidence="6 9">ASD011</strain>
        <strain evidence="8">SAM114</strain>
    </source>
</reference>
<dbReference type="InterPro" id="IPR017941">
    <property type="entry name" value="Rieske_2Fe-2S"/>
</dbReference>
<gene>
    <name evidence="6" type="ORF">GIY21_20245</name>
    <name evidence="7" type="ORF">GIY22_20255</name>
</gene>
<dbReference type="InterPro" id="IPR036922">
    <property type="entry name" value="Rieske_2Fe-2S_sf"/>
</dbReference>
<dbReference type="Pfam" id="PF00355">
    <property type="entry name" value="Rieske"/>
    <property type="match status" value="1"/>
</dbReference>
<accession>A0A6N7QIF1</accession>
<reference evidence="7" key="2">
    <citation type="journal article" date="2020" name="Plant Dis.">
        <title>A Grain Rot of Rice in Iran Caused by a Xanthomonas Strain Closely Related to X. sacchari.</title>
        <authorList>
            <person name="Mirghasempour S.A."/>
            <person name="Huang S."/>
            <person name="Studholme D.J."/>
            <person name="Brady C.L."/>
        </authorList>
    </citation>
    <scope>NUCLEOTIDE SEQUENCE</scope>
    <source>
        <strain evidence="7">SAM114</strain>
    </source>
</reference>
<dbReference type="EMBL" id="WJPN01000026">
    <property type="protein sequence ID" value="MRH02636.1"/>
    <property type="molecule type" value="Genomic_DNA"/>
</dbReference>
<dbReference type="Proteomes" id="UP000437931">
    <property type="component" value="Unassembled WGS sequence"/>
</dbReference>
<organism evidence="6 9">
    <name type="scientific">Xanthomonas sontii</name>
    <dbReference type="NCBI Taxonomy" id="2650745"/>
    <lineage>
        <taxon>Bacteria</taxon>
        <taxon>Pseudomonadati</taxon>
        <taxon>Pseudomonadota</taxon>
        <taxon>Gammaproteobacteria</taxon>
        <taxon>Lysobacterales</taxon>
        <taxon>Lysobacteraceae</taxon>
        <taxon>Xanthomonas</taxon>
    </lineage>
</organism>
<evidence type="ECO:0000313" key="8">
    <source>
        <dbReference type="Proteomes" id="UP000437931"/>
    </source>
</evidence>
<keyword evidence="8" id="KW-1185">Reference proteome</keyword>
<evidence type="ECO:0000256" key="1">
    <source>
        <dbReference type="ARBA" id="ARBA00022714"/>
    </source>
</evidence>
<dbReference type="GO" id="GO:0051537">
    <property type="term" value="F:2 iron, 2 sulfur cluster binding"/>
    <property type="evidence" value="ECO:0007669"/>
    <property type="project" value="UniProtKB-KW"/>
</dbReference>
<keyword evidence="2" id="KW-0479">Metal-binding</keyword>
<evidence type="ECO:0000256" key="4">
    <source>
        <dbReference type="ARBA" id="ARBA00023014"/>
    </source>
</evidence>
<dbReference type="PANTHER" id="PTHR40261">
    <property type="match status" value="1"/>
</dbReference>
<evidence type="ECO:0000259" key="5">
    <source>
        <dbReference type="PROSITE" id="PS51296"/>
    </source>
</evidence>
<comment type="caution">
    <text evidence="6">The sequence shown here is derived from an EMBL/GenBank/DDBJ whole genome shotgun (WGS) entry which is preliminary data.</text>
</comment>
<evidence type="ECO:0000256" key="2">
    <source>
        <dbReference type="ARBA" id="ARBA00022723"/>
    </source>
</evidence>
<proteinExistence type="predicted"/>
<protein>
    <submittedName>
        <fullName evidence="6">Rieske 2Fe-2S domain-containing protein</fullName>
    </submittedName>
</protein>
<sequence>MTESSAVLASLHALVSGELAEAEALIGGESESLLLYREGDRVRAWLNVCPHAGRRLDWAPGQFLKSREGHVVCAAHGAAFELQGGECVSGPCRGQSLHAVPVDVRDGQVVLV</sequence>
<dbReference type="PROSITE" id="PS51296">
    <property type="entry name" value="RIESKE"/>
    <property type="match status" value="1"/>
</dbReference>
<dbReference type="Proteomes" id="UP000439314">
    <property type="component" value="Unassembled WGS sequence"/>
</dbReference>